<dbReference type="Proteomes" id="UP001140560">
    <property type="component" value="Unassembled WGS sequence"/>
</dbReference>
<evidence type="ECO:0000256" key="1">
    <source>
        <dbReference type="ARBA" id="ARBA00023242"/>
    </source>
</evidence>
<gene>
    <name evidence="4" type="ORF">N0V83_001859</name>
</gene>
<proteinExistence type="predicted"/>
<accession>A0A9W9CQ93</accession>
<dbReference type="InterPro" id="IPR053230">
    <property type="entry name" value="Trans_reg_galc"/>
</dbReference>
<feature type="region of interest" description="Disordered" evidence="2">
    <location>
        <begin position="609"/>
        <end position="663"/>
    </location>
</feature>
<feature type="region of interest" description="Disordered" evidence="2">
    <location>
        <begin position="147"/>
        <end position="200"/>
    </location>
</feature>
<dbReference type="CDD" id="cd12148">
    <property type="entry name" value="fungal_TF_MHR"/>
    <property type="match status" value="1"/>
</dbReference>
<comment type="caution">
    <text evidence="4">The sequence shown here is derived from an EMBL/GenBank/DDBJ whole genome shotgun (WGS) entry which is preliminary data.</text>
</comment>
<dbReference type="PANTHER" id="PTHR47654">
    <property type="entry name" value="ZN(II)2CYS6 TRANSCRIPTION FACTOR (EUROFUNG)-RELATED"/>
    <property type="match status" value="1"/>
</dbReference>
<dbReference type="Pfam" id="PF04082">
    <property type="entry name" value="Fungal_trans"/>
    <property type="match status" value="1"/>
</dbReference>
<feature type="region of interest" description="Disordered" evidence="2">
    <location>
        <begin position="1"/>
        <end position="42"/>
    </location>
</feature>
<feature type="compositionally biased region" description="Low complexity" evidence="2">
    <location>
        <begin position="386"/>
        <end position="401"/>
    </location>
</feature>
<organism evidence="4 5">
    <name type="scientific">Neocucurbitaria cava</name>
    <dbReference type="NCBI Taxonomy" id="798079"/>
    <lineage>
        <taxon>Eukaryota</taxon>
        <taxon>Fungi</taxon>
        <taxon>Dikarya</taxon>
        <taxon>Ascomycota</taxon>
        <taxon>Pezizomycotina</taxon>
        <taxon>Dothideomycetes</taxon>
        <taxon>Pleosporomycetidae</taxon>
        <taxon>Pleosporales</taxon>
        <taxon>Pleosporineae</taxon>
        <taxon>Cucurbitariaceae</taxon>
        <taxon>Neocucurbitaria</taxon>
    </lineage>
</organism>
<feature type="region of interest" description="Disordered" evidence="2">
    <location>
        <begin position="76"/>
        <end position="111"/>
    </location>
</feature>
<dbReference type="InterPro" id="IPR007219">
    <property type="entry name" value="XnlR_reg_dom"/>
</dbReference>
<feature type="domain" description="Xylanolytic transcriptional activator regulatory" evidence="3">
    <location>
        <begin position="296"/>
        <end position="369"/>
    </location>
</feature>
<feature type="compositionally biased region" description="Basic and acidic residues" evidence="2">
    <location>
        <begin position="32"/>
        <end position="41"/>
    </location>
</feature>
<dbReference type="EMBL" id="JAPEUY010000003">
    <property type="protein sequence ID" value="KAJ4374783.1"/>
    <property type="molecule type" value="Genomic_DNA"/>
</dbReference>
<dbReference type="GO" id="GO:0006351">
    <property type="term" value="P:DNA-templated transcription"/>
    <property type="evidence" value="ECO:0007669"/>
    <property type="project" value="InterPro"/>
</dbReference>
<feature type="compositionally biased region" description="Polar residues" evidence="2">
    <location>
        <begin position="737"/>
        <end position="748"/>
    </location>
</feature>
<feature type="compositionally biased region" description="Polar residues" evidence="2">
    <location>
        <begin position="370"/>
        <end position="379"/>
    </location>
</feature>
<dbReference type="AlphaFoldDB" id="A0A9W9CQ93"/>
<evidence type="ECO:0000259" key="3">
    <source>
        <dbReference type="SMART" id="SM00906"/>
    </source>
</evidence>
<sequence>MQGNPPGSSFDGGRGKVAIPKLDRALPPPAKTGDRSAEDRMATQLNHTFVSLLKDLSVRVSEDDQKKINEVLEEADDDSLAQAPVASIKSLGKRNRGQSNRGGDDGEENGQHGEAYVTASVGSNEDLDNLDENLLRTRESRETGYIGQNSEVQWLRSVQRQAQSGDADPHKQPYGPPGGGQGAANQRSHALHERRENKKQGSMHNITDMTFYLDSDSIDVDVAVDPYELPDLDIAEQLFNCYIHTVHSSFPVLPASLKNTIMIISGPDLSLVEASHNVKTGLLSFYFLAIGHVSRAWIMIGISMRLALALGLHLRNEDPSIDAVRKESLQNTWWSLHAIECLVSSITGRPPVIAIEDCTVAFPESDSARRSSNGDNPKGSSRRRTSYSTPPTPTSSSASTSGKRAPTESRYFVTHLNITFISQKVLLKLLDELEEWLKESLPEDTRSEDPNYHQDERERFMLRLYYWSTKILITRPCLCRIERRIANESDTSVNFNAQMAEACVQAAREMTKLFPDEPDPNFMYASGPWWTIVHMVMQSMAVLLLEMAYEGKYVKDDKTGLAACIKKLIRWLSAMQGHDPVAARAYSVVWRILKTCAPSLQSQANELLAEDAEPSQKRQPTQHFHNSMKQRRPEPWQPSHYADSPKPDSTTFDPRLLEPQPMNPISGAHYDTFPFTTMDQIQVPHAFSYPFVTSFDQGAPVVNMQNLWAPPKTEGFYNMPFFDMNLYEDQQNMPYLQNPENVDIQYNSPPQQYPPPPQ</sequence>
<name>A0A9W9CQ93_9PLEO</name>
<dbReference type="GO" id="GO:0003677">
    <property type="term" value="F:DNA binding"/>
    <property type="evidence" value="ECO:0007669"/>
    <property type="project" value="InterPro"/>
</dbReference>
<dbReference type="OrthoDB" id="5296287at2759"/>
<evidence type="ECO:0000313" key="5">
    <source>
        <dbReference type="Proteomes" id="UP001140560"/>
    </source>
</evidence>
<keyword evidence="1" id="KW-0539">Nucleus</keyword>
<feature type="region of interest" description="Disordered" evidence="2">
    <location>
        <begin position="365"/>
        <end position="404"/>
    </location>
</feature>
<feature type="region of interest" description="Disordered" evidence="2">
    <location>
        <begin position="737"/>
        <end position="758"/>
    </location>
</feature>
<feature type="compositionally biased region" description="Polar residues" evidence="2">
    <location>
        <begin position="147"/>
        <end position="164"/>
    </location>
</feature>
<evidence type="ECO:0000256" key="2">
    <source>
        <dbReference type="SAM" id="MobiDB-lite"/>
    </source>
</evidence>
<dbReference type="PANTHER" id="PTHR47654:SF5">
    <property type="entry name" value="TRANSCRIPTION FACTOR DOMAIN-CONTAINING PROTEIN"/>
    <property type="match status" value="1"/>
</dbReference>
<feature type="compositionally biased region" description="Polar residues" evidence="2">
    <location>
        <begin position="617"/>
        <end position="627"/>
    </location>
</feature>
<dbReference type="SMART" id="SM00906">
    <property type="entry name" value="Fungal_trans"/>
    <property type="match status" value="1"/>
</dbReference>
<feature type="compositionally biased region" description="Basic and acidic residues" evidence="2">
    <location>
        <begin position="190"/>
        <end position="199"/>
    </location>
</feature>
<dbReference type="GO" id="GO:0008270">
    <property type="term" value="F:zinc ion binding"/>
    <property type="evidence" value="ECO:0007669"/>
    <property type="project" value="InterPro"/>
</dbReference>
<protein>
    <recommendedName>
        <fullName evidence="3">Xylanolytic transcriptional activator regulatory domain-containing protein</fullName>
    </recommendedName>
</protein>
<evidence type="ECO:0000313" key="4">
    <source>
        <dbReference type="EMBL" id="KAJ4374783.1"/>
    </source>
</evidence>
<keyword evidence="5" id="KW-1185">Reference proteome</keyword>
<reference evidence="4" key="1">
    <citation type="submission" date="2022-10" db="EMBL/GenBank/DDBJ databases">
        <title>Tapping the CABI collections for fungal endophytes: first genome assemblies for Collariella, Neodidymelliopsis, Ascochyta clinopodiicola, Didymella pomorum, Didymosphaeria variabile, Neocosmospora piperis and Neocucurbitaria cava.</title>
        <authorList>
            <person name="Hill R."/>
        </authorList>
    </citation>
    <scope>NUCLEOTIDE SEQUENCE</scope>
    <source>
        <strain evidence="4">IMI 356814</strain>
    </source>
</reference>